<proteinExistence type="predicted"/>
<protein>
    <submittedName>
        <fullName evidence="1">Uncharacterized protein</fullName>
    </submittedName>
</protein>
<gene>
    <name evidence="1" type="ORF">VKT23_020519</name>
</gene>
<keyword evidence="2" id="KW-1185">Reference proteome</keyword>
<dbReference type="EMBL" id="JBANRG010000138">
    <property type="protein sequence ID" value="KAK7433850.1"/>
    <property type="molecule type" value="Genomic_DNA"/>
</dbReference>
<dbReference type="Proteomes" id="UP001498398">
    <property type="component" value="Unassembled WGS sequence"/>
</dbReference>
<accession>A0ABR1ILE2</accession>
<name>A0ABR1ILE2_9AGAR</name>
<evidence type="ECO:0000313" key="1">
    <source>
        <dbReference type="EMBL" id="KAK7433850.1"/>
    </source>
</evidence>
<sequence>MIAELPDLPWTNNVKHTQCSELEVYDRCTKERKDQLNAQKMGVGPEKLFAWQREMEDQFVLKLSKIPAKRYRYGLETAEAEAFVLERRRKKRFHTLVHASKATRANIGSANLPLGGNLGRKEVSLPTEAPMTFPAVQVELPNTSIPFALIPRQEQPASTSSGSVPSTVPLGRERGAYWNQRPFGDDDDWFRLQAARAPIRRRVVFDYRLQDLKEEIQDCK</sequence>
<evidence type="ECO:0000313" key="2">
    <source>
        <dbReference type="Proteomes" id="UP001498398"/>
    </source>
</evidence>
<comment type="caution">
    <text evidence="1">The sequence shown here is derived from an EMBL/GenBank/DDBJ whole genome shotgun (WGS) entry which is preliminary data.</text>
</comment>
<reference evidence="1 2" key="1">
    <citation type="submission" date="2024-01" db="EMBL/GenBank/DDBJ databases">
        <title>A draft genome for the cacao thread blight pathogen Marasmiellus scandens.</title>
        <authorList>
            <person name="Baruah I.K."/>
            <person name="Leung J."/>
            <person name="Bukari Y."/>
            <person name="Amoako-Attah I."/>
            <person name="Meinhardt L.W."/>
            <person name="Bailey B.A."/>
            <person name="Cohen S.P."/>
        </authorList>
    </citation>
    <scope>NUCLEOTIDE SEQUENCE [LARGE SCALE GENOMIC DNA]</scope>
    <source>
        <strain evidence="1 2">GH-19</strain>
    </source>
</reference>
<organism evidence="1 2">
    <name type="scientific">Marasmiellus scandens</name>
    <dbReference type="NCBI Taxonomy" id="2682957"/>
    <lineage>
        <taxon>Eukaryota</taxon>
        <taxon>Fungi</taxon>
        <taxon>Dikarya</taxon>
        <taxon>Basidiomycota</taxon>
        <taxon>Agaricomycotina</taxon>
        <taxon>Agaricomycetes</taxon>
        <taxon>Agaricomycetidae</taxon>
        <taxon>Agaricales</taxon>
        <taxon>Marasmiineae</taxon>
        <taxon>Omphalotaceae</taxon>
        <taxon>Marasmiellus</taxon>
    </lineage>
</organism>